<evidence type="ECO:0000313" key="2">
    <source>
        <dbReference type="EMBL" id="MBB5726578.1"/>
    </source>
</evidence>
<gene>
    <name evidence="3" type="ORF">F4693_001608</name>
    <name evidence="2" type="ORF">FHS97_002521</name>
</gene>
<dbReference type="Proteomes" id="UP000522313">
    <property type="component" value="Unassembled WGS sequence"/>
</dbReference>
<dbReference type="PROSITE" id="PS01124">
    <property type="entry name" value="HTH_ARAC_FAMILY_2"/>
    <property type="match status" value="1"/>
</dbReference>
<dbReference type="GO" id="GO:0043565">
    <property type="term" value="F:sequence-specific DNA binding"/>
    <property type="evidence" value="ECO:0007669"/>
    <property type="project" value="InterPro"/>
</dbReference>
<reference evidence="3 4" key="3">
    <citation type="submission" date="2020-08" db="EMBL/GenBank/DDBJ databases">
        <authorList>
            <person name="Partida-Martinez L."/>
            <person name="Huntemann M."/>
            <person name="Clum A."/>
            <person name="Wang J."/>
            <person name="Palaniappan K."/>
            <person name="Ritter S."/>
            <person name="Chen I.-M."/>
            <person name="Stamatis D."/>
            <person name="Reddy T."/>
            <person name="O'Malley R."/>
            <person name="Daum C."/>
            <person name="Shapiro N."/>
            <person name="Ivanova N."/>
            <person name="Kyrpides N."/>
            <person name="Woyke T."/>
        </authorList>
    </citation>
    <scope>NUCLEOTIDE SEQUENCE [LARGE SCALE GENOMIC DNA]</scope>
    <source>
        <strain evidence="3 4">AS3.13</strain>
    </source>
</reference>
<reference evidence="2 5" key="1">
    <citation type="submission" date="2020-08" db="EMBL/GenBank/DDBJ databases">
        <title>Genomic Encyclopedia of Type Strains, Phase IV (KMG-IV): sequencing the most valuable type-strain genomes for metagenomic binning, comparative biology and taxonomic classification.</title>
        <authorList>
            <person name="Goeker M."/>
        </authorList>
    </citation>
    <scope>NUCLEOTIDE SEQUENCE [LARGE SCALE GENOMIC DNA]</scope>
    <source>
        <strain evidence="2 5">DSM 101535</strain>
    </source>
</reference>
<dbReference type="EMBL" id="JACHBT010000007">
    <property type="protein sequence ID" value="MBB6504635.1"/>
    <property type="molecule type" value="Genomic_DNA"/>
</dbReference>
<dbReference type="Proteomes" id="UP000560131">
    <property type="component" value="Unassembled WGS sequence"/>
</dbReference>
<evidence type="ECO:0000313" key="3">
    <source>
        <dbReference type="EMBL" id="MBB6504635.1"/>
    </source>
</evidence>
<accession>A0A7X0MP33</accession>
<proteinExistence type="predicted"/>
<organism evidence="3 4">
    <name type="scientific">Sphingomonas endophytica</name>
    <dbReference type="NCBI Taxonomy" id="869719"/>
    <lineage>
        <taxon>Bacteria</taxon>
        <taxon>Pseudomonadati</taxon>
        <taxon>Pseudomonadota</taxon>
        <taxon>Alphaproteobacteria</taxon>
        <taxon>Sphingomonadales</taxon>
        <taxon>Sphingomonadaceae</taxon>
        <taxon>Sphingomonas</taxon>
    </lineage>
</organism>
<keyword evidence="5" id="KW-1185">Reference proteome</keyword>
<name>A0A7X0MP33_9SPHN</name>
<feature type="domain" description="HTH araC/xylS-type" evidence="1">
    <location>
        <begin position="164"/>
        <end position="264"/>
    </location>
</feature>
<evidence type="ECO:0000313" key="4">
    <source>
        <dbReference type="Proteomes" id="UP000522313"/>
    </source>
</evidence>
<comment type="caution">
    <text evidence="3">The sequence shown here is derived from an EMBL/GenBank/DDBJ whole genome shotgun (WGS) entry which is preliminary data.</text>
</comment>
<keyword evidence="3" id="KW-0238">DNA-binding</keyword>
<protein>
    <submittedName>
        <fullName evidence="3">AraC-like DNA-binding protein</fullName>
    </submittedName>
</protein>
<dbReference type="RefSeq" id="WP_184038133.1">
    <property type="nucleotide sequence ID" value="NZ_BAABAR010000019.1"/>
</dbReference>
<dbReference type="GO" id="GO:0003700">
    <property type="term" value="F:DNA-binding transcription factor activity"/>
    <property type="evidence" value="ECO:0007669"/>
    <property type="project" value="InterPro"/>
</dbReference>
<evidence type="ECO:0000259" key="1">
    <source>
        <dbReference type="PROSITE" id="PS01124"/>
    </source>
</evidence>
<dbReference type="Pfam" id="PF12833">
    <property type="entry name" value="HTH_18"/>
    <property type="match status" value="1"/>
</dbReference>
<dbReference type="AlphaFoldDB" id="A0A7X0MP33"/>
<dbReference type="InterPro" id="IPR018060">
    <property type="entry name" value="HTH_AraC"/>
</dbReference>
<reference evidence="3 4" key="2">
    <citation type="submission" date="2020-08" db="EMBL/GenBank/DDBJ databases">
        <title>The Agave Microbiome: Exploring the role of microbial communities in plant adaptations to desert environments.</title>
        <authorList>
            <person name="Partida-Martinez L.P."/>
        </authorList>
    </citation>
    <scope>NUCLEOTIDE SEQUENCE [LARGE SCALE GENOMIC DNA]</scope>
    <source>
        <strain evidence="3 4">AS3.13</strain>
    </source>
</reference>
<evidence type="ECO:0000313" key="5">
    <source>
        <dbReference type="Proteomes" id="UP000560131"/>
    </source>
</evidence>
<dbReference type="Gene3D" id="1.10.10.60">
    <property type="entry name" value="Homeodomain-like"/>
    <property type="match status" value="1"/>
</dbReference>
<sequence length="284" mass="31325">MTGKDNGAAMVEVRYVPPGERLARYVTGYHRFAAPVCPTREMRDAFFPSVATIRVSLRNSPSWSLRIGSRLVDPMPAVALTGPTSYAGYLTCHGGELVGVGLLPLGWAQIFGGDVSRYANRVIALDDIDPGATMLREALESGQPFDAVFEAWLEARLDRRPPADPRIEVLCELLRDPATTRIESVAEALDLSPRALAAMTRFNFGFTPKLLLRRTRFLRAVTTVLTEPEAGPAALEAAGYWDRSHFLRDSHLFLGCSVREFTRRRGPHNQVAIMARVQAFGTPV</sequence>
<dbReference type="EMBL" id="JACIJN010000008">
    <property type="protein sequence ID" value="MBB5726578.1"/>
    <property type="molecule type" value="Genomic_DNA"/>
</dbReference>